<evidence type="ECO:0000256" key="2">
    <source>
        <dbReference type="ARBA" id="ARBA00022649"/>
    </source>
</evidence>
<dbReference type="STRING" id="660518.SAMN05216218_104193"/>
<accession>A0A1G7J3P5</accession>
<dbReference type="GO" id="GO:0016787">
    <property type="term" value="F:hydrolase activity"/>
    <property type="evidence" value="ECO:0007669"/>
    <property type="project" value="UniProtKB-KW"/>
</dbReference>
<evidence type="ECO:0000256" key="4">
    <source>
        <dbReference type="ARBA" id="ARBA00022723"/>
    </source>
</evidence>
<dbReference type="GO" id="GO:0004540">
    <property type="term" value="F:RNA nuclease activity"/>
    <property type="evidence" value="ECO:0007669"/>
    <property type="project" value="InterPro"/>
</dbReference>
<evidence type="ECO:0000313" key="11">
    <source>
        <dbReference type="Proteomes" id="UP000199076"/>
    </source>
</evidence>
<dbReference type="RefSeq" id="WP_092689822.1">
    <property type="nucleotide sequence ID" value="NZ_FNBK01000004.1"/>
</dbReference>
<evidence type="ECO:0000256" key="5">
    <source>
        <dbReference type="ARBA" id="ARBA00022801"/>
    </source>
</evidence>
<dbReference type="Gene3D" id="3.40.50.1010">
    <property type="entry name" value="5'-nuclease"/>
    <property type="match status" value="1"/>
</dbReference>
<keyword evidence="2 8" id="KW-1277">Toxin-antitoxin system</keyword>
<dbReference type="EC" id="3.1.-.-" evidence="8"/>
<feature type="binding site" evidence="8">
    <location>
        <position position="99"/>
    </location>
    <ligand>
        <name>Mg(2+)</name>
        <dbReference type="ChEBI" id="CHEBI:18420"/>
    </ligand>
</feature>
<dbReference type="GO" id="GO:0000287">
    <property type="term" value="F:magnesium ion binding"/>
    <property type="evidence" value="ECO:0007669"/>
    <property type="project" value="UniProtKB-UniRule"/>
</dbReference>
<dbReference type="Pfam" id="PF01850">
    <property type="entry name" value="PIN"/>
    <property type="match status" value="1"/>
</dbReference>
<comment type="cofactor">
    <cofactor evidence="1 8">
        <name>Mg(2+)</name>
        <dbReference type="ChEBI" id="CHEBI:18420"/>
    </cofactor>
</comment>
<evidence type="ECO:0000256" key="7">
    <source>
        <dbReference type="ARBA" id="ARBA00038093"/>
    </source>
</evidence>
<keyword evidence="8" id="KW-0800">Toxin</keyword>
<evidence type="ECO:0000313" key="10">
    <source>
        <dbReference type="EMBL" id="SDF19505.1"/>
    </source>
</evidence>
<feature type="domain" description="PIN" evidence="9">
    <location>
        <begin position="1"/>
        <end position="125"/>
    </location>
</feature>
<dbReference type="InterPro" id="IPR002716">
    <property type="entry name" value="PIN_dom"/>
</dbReference>
<dbReference type="SUPFAM" id="SSF88723">
    <property type="entry name" value="PIN domain-like"/>
    <property type="match status" value="1"/>
</dbReference>
<comment type="function">
    <text evidence="8">Toxic component of a toxin-antitoxin (TA) system. An RNase.</text>
</comment>
<comment type="similarity">
    <text evidence="7 8">Belongs to the PINc/VapC protein family.</text>
</comment>
<dbReference type="AlphaFoldDB" id="A0A1G7J3P5"/>
<evidence type="ECO:0000256" key="3">
    <source>
        <dbReference type="ARBA" id="ARBA00022722"/>
    </source>
</evidence>
<reference evidence="11" key="1">
    <citation type="submission" date="2016-10" db="EMBL/GenBank/DDBJ databases">
        <authorList>
            <person name="Varghese N."/>
            <person name="Submissions S."/>
        </authorList>
    </citation>
    <scope>NUCLEOTIDE SEQUENCE [LARGE SCALE GENOMIC DNA]</scope>
    <source>
        <strain evidence="11">IBRC-M 10760</strain>
    </source>
</reference>
<proteinExistence type="inferred from homology"/>
<keyword evidence="11" id="KW-1185">Reference proteome</keyword>
<dbReference type="InterPro" id="IPR029060">
    <property type="entry name" value="PIN-like_dom_sf"/>
</dbReference>
<evidence type="ECO:0000256" key="8">
    <source>
        <dbReference type="HAMAP-Rule" id="MF_00265"/>
    </source>
</evidence>
<evidence type="ECO:0000256" key="6">
    <source>
        <dbReference type="ARBA" id="ARBA00022842"/>
    </source>
</evidence>
<feature type="binding site" evidence="8">
    <location>
        <position position="4"/>
    </location>
    <ligand>
        <name>Mg(2+)</name>
        <dbReference type="ChEBI" id="CHEBI:18420"/>
    </ligand>
</feature>
<keyword evidence="6 8" id="KW-0460">Magnesium</keyword>
<gene>
    <name evidence="8" type="primary">vapC</name>
    <name evidence="10" type="ORF">SAMN05216218_104193</name>
</gene>
<name>A0A1G7J3P5_9EURY</name>
<dbReference type="EMBL" id="FNBK01000004">
    <property type="protein sequence ID" value="SDF19505.1"/>
    <property type="molecule type" value="Genomic_DNA"/>
</dbReference>
<dbReference type="InterPro" id="IPR050556">
    <property type="entry name" value="Type_II_TA_system_RNase"/>
</dbReference>
<keyword evidence="5 8" id="KW-0378">Hydrolase</keyword>
<dbReference type="GO" id="GO:0090729">
    <property type="term" value="F:toxin activity"/>
    <property type="evidence" value="ECO:0007669"/>
    <property type="project" value="UniProtKB-KW"/>
</dbReference>
<sequence length="131" mass="13924">MILDTEFLIELDNRNQNAIERAAELESADVPLRVPTIVVQELYVGVGAGSQSFENARQYGALVANKPVVEIDGNIARQAGALEGRHAVSDEKPELGPGDAIVAATGLQYNEPVVTNDGDLTRVDGLAVELV</sequence>
<dbReference type="PANTHER" id="PTHR33653">
    <property type="entry name" value="RIBONUCLEASE VAPC2"/>
    <property type="match status" value="1"/>
</dbReference>
<evidence type="ECO:0000256" key="1">
    <source>
        <dbReference type="ARBA" id="ARBA00001946"/>
    </source>
</evidence>
<dbReference type="PANTHER" id="PTHR33653:SF1">
    <property type="entry name" value="RIBONUCLEASE VAPC2"/>
    <property type="match status" value="1"/>
</dbReference>
<keyword evidence="4 8" id="KW-0479">Metal-binding</keyword>
<evidence type="ECO:0000259" key="9">
    <source>
        <dbReference type="Pfam" id="PF01850"/>
    </source>
</evidence>
<protein>
    <recommendedName>
        <fullName evidence="8">Ribonuclease VapC</fullName>
        <shortName evidence="8">RNase VapC</shortName>
        <ecNumber evidence="8">3.1.-.-</ecNumber>
    </recommendedName>
    <alternativeName>
        <fullName evidence="8">Putative toxin VapC</fullName>
    </alternativeName>
</protein>
<dbReference type="HAMAP" id="MF_00265">
    <property type="entry name" value="VapC_Nob1"/>
    <property type="match status" value="1"/>
</dbReference>
<dbReference type="OrthoDB" id="38049at2157"/>
<organism evidence="10 11">
    <name type="scientific">Halorientalis regularis</name>
    <dbReference type="NCBI Taxonomy" id="660518"/>
    <lineage>
        <taxon>Archaea</taxon>
        <taxon>Methanobacteriati</taxon>
        <taxon>Methanobacteriota</taxon>
        <taxon>Stenosarchaea group</taxon>
        <taxon>Halobacteria</taxon>
        <taxon>Halobacteriales</taxon>
        <taxon>Haloarculaceae</taxon>
        <taxon>Halorientalis</taxon>
    </lineage>
</organism>
<keyword evidence="3 8" id="KW-0540">Nuclease</keyword>
<dbReference type="InterPro" id="IPR022907">
    <property type="entry name" value="VapC_family"/>
</dbReference>
<dbReference type="Proteomes" id="UP000199076">
    <property type="component" value="Unassembled WGS sequence"/>
</dbReference>